<sequence>MAPLSGLSGSSRVLAADPVVGAPKKPRLNCAATPVHSLQSAEEKERSKWADRLRIIAGKAGAHAEINRCVLGGDASARDERALRSLVFQTGAFRTIRQNVLVWEKMERWALDHSCTVYPLTTEVFTRYCVWLENQSCGPAVIPALTYAVRGLQEVGALIEKVYTDRGKELKEAPPVPMPVVLALEHLVEVLISEGKIPAAVFVWWAQILIYASLRWDDGKRVAPTSLNFTSDALLGVIWQTKVERRRKGTRFAVPFCSLSGVPWLELGWRVFQDFIDDRDFFLWDLSSETKFDSVPISYPRSAMWLQFFLPRALEVACHDRVLTPDQVESVGPSCGQITWHSMRVTMLDAAVQSKVDDKYIALQANWKDPSQLVLKYARKRKQLSAQMVKDLASQLREDWKPDDDQFEVEDQPEVVEPEIPEFVVRSTLPSKALAALSKPEVRKEAESQSDKVEHVDKSAASPSKKKRKRQIERLREQLKQSSAKGAKVDRPTPPDKDKRIPSSEWQSITTAAQSVKGAKRFLTRAMSALNFPVLPPIELTPHEFVRQPTDVTDAAVVAHVQLLMEQGFIFYIHFGTPCSSFSLARKNDGGPPPLRSQRALWGLPHLSVRDQAKLEIGNHLMQLTVKFALIAHRSGTHWSIENPLGSYLWAMPPMVELHRQTSSKRVEFDMCRKQVFRTRLAQVYPAELCRQWAVAAVHPEDPLALTFTMVTPASERKRPLGQPVPWRPHRQQLTAEKATSAGYQLKRSALPPLLDTELEPGTAVQQALNTVHPFSRSTAIEPDLQEPLALAVYHPEWLRTQRARALLHWEARAHQLLPATDAILRAIPDTWLRHLLRGGPDDRPLQLGSCTHVALWQALMVEARSIDTDLVAEMTAGMSIVEDIHPAHRWAPYDKPRDCLPIDKLKERAWEFRQKVLRNVLKREVSPHTQKVWDAMLEDVQEGLTMGPFFTQEEVSKLVGDPWIPTQRFEVVQKNKVRGVDSATVNGINKATKIVEMWRAGCSMSARHIAKWLSTRLIGAGV</sequence>
<comment type="caution">
    <text evidence="2">The sequence shown here is derived from an EMBL/GenBank/DDBJ whole genome shotgun (WGS) entry which is preliminary data.</text>
</comment>
<evidence type="ECO:0000313" key="2">
    <source>
        <dbReference type="EMBL" id="CAK9002522.1"/>
    </source>
</evidence>
<dbReference type="Proteomes" id="UP001642464">
    <property type="component" value="Unassembled WGS sequence"/>
</dbReference>
<gene>
    <name evidence="2" type="ORF">SCF082_LOCUS7381</name>
</gene>
<accession>A0ABP0IIW0</accession>
<proteinExistence type="predicted"/>
<keyword evidence="3" id="KW-1185">Reference proteome</keyword>
<evidence type="ECO:0000256" key="1">
    <source>
        <dbReference type="SAM" id="MobiDB-lite"/>
    </source>
</evidence>
<organism evidence="2 3">
    <name type="scientific">Durusdinium trenchii</name>
    <dbReference type="NCBI Taxonomy" id="1381693"/>
    <lineage>
        <taxon>Eukaryota</taxon>
        <taxon>Sar</taxon>
        <taxon>Alveolata</taxon>
        <taxon>Dinophyceae</taxon>
        <taxon>Suessiales</taxon>
        <taxon>Symbiodiniaceae</taxon>
        <taxon>Durusdinium</taxon>
    </lineage>
</organism>
<feature type="compositionally biased region" description="Basic and acidic residues" evidence="1">
    <location>
        <begin position="487"/>
        <end position="502"/>
    </location>
</feature>
<feature type="region of interest" description="Disordered" evidence="1">
    <location>
        <begin position="437"/>
        <end position="506"/>
    </location>
</feature>
<name>A0ABP0IIW0_9DINO</name>
<dbReference type="EMBL" id="CAXAMM010004125">
    <property type="protein sequence ID" value="CAK9002522.1"/>
    <property type="molecule type" value="Genomic_DNA"/>
</dbReference>
<feature type="compositionally biased region" description="Basic and acidic residues" evidence="1">
    <location>
        <begin position="440"/>
        <end position="458"/>
    </location>
</feature>
<evidence type="ECO:0000313" key="3">
    <source>
        <dbReference type="Proteomes" id="UP001642464"/>
    </source>
</evidence>
<protein>
    <submittedName>
        <fullName evidence="2">Uncharacterized protein</fullName>
    </submittedName>
</protein>
<reference evidence="2 3" key="1">
    <citation type="submission" date="2024-02" db="EMBL/GenBank/DDBJ databases">
        <authorList>
            <person name="Chen Y."/>
            <person name="Shah S."/>
            <person name="Dougan E. K."/>
            <person name="Thang M."/>
            <person name="Chan C."/>
        </authorList>
    </citation>
    <scope>NUCLEOTIDE SEQUENCE [LARGE SCALE GENOMIC DNA]</scope>
</reference>